<dbReference type="SUPFAM" id="SSF55486">
    <property type="entry name" value="Metalloproteases ('zincins'), catalytic domain"/>
    <property type="match status" value="1"/>
</dbReference>
<keyword evidence="7" id="KW-0698">rRNA processing</keyword>
<evidence type="ECO:0000313" key="9">
    <source>
        <dbReference type="Proteomes" id="UP000009223"/>
    </source>
</evidence>
<evidence type="ECO:0000256" key="4">
    <source>
        <dbReference type="ARBA" id="ARBA00022759"/>
    </source>
</evidence>
<organism evidence="8 9">
    <name type="scientific">Treponema primitia (strain ATCC BAA-887 / DSM 12427 / ZAS-2)</name>
    <dbReference type="NCBI Taxonomy" id="545694"/>
    <lineage>
        <taxon>Bacteria</taxon>
        <taxon>Pseudomonadati</taxon>
        <taxon>Spirochaetota</taxon>
        <taxon>Spirochaetia</taxon>
        <taxon>Spirochaetales</taxon>
        <taxon>Treponemataceae</taxon>
        <taxon>Treponema</taxon>
    </lineage>
</organism>
<feature type="binding site" evidence="7">
    <location>
        <position position="125"/>
    </location>
    <ligand>
        <name>Zn(2+)</name>
        <dbReference type="ChEBI" id="CHEBI:29105"/>
        <note>catalytic</note>
    </ligand>
</feature>
<reference evidence="9" key="1">
    <citation type="submission" date="2009-12" db="EMBL/GenBank/DDBJ databases">
        <title>Complete sequence of Treponema primitia strain ZAS-2.</title>
        <authorList>
            <person name="Tetu S.G."/>
            <person name="Matson E."/>
            <person name="Ren Q."/>
            <person name="Seshadri R."/>
            <person name="Elbourne L."/>
            <person name="Hassan K.A."/>
            <person name="Durkin A."/>
            <person name="Radune D."/>
            <person name="Mohamoud Y."/>
            <person name="Shay R."/>
            <person name="Jin S."/>
            <person name="Zhang X."/>
            <person name="Lucey K."/>
            <person name="Ballor N.R."/>
            <person name="Ottesen E."/>
            <person name="Rosenthal R."/>
            <person name="Allen A."/>
            <person name="Leadbetter J.R."/>
            <person name="Paulsen I.T."/>
        </authorList>
    </citation>
    <scope>NUCLEOTIDE SEQUENCE [LARGE SCALE GENOMIC DNA]</scope>
    <source>
        <strain evidence="9">ATCC BAA-887 / DSM 12427 / ZAS-2</strain>
    </source>
</reference>
<feature type="binding site" evidence="7">
    <location>
        <position position="119"/>
    </location>
    <ligand>
        <name>Zn(2+)</name>
        <dbReference type="ChEBI" id="CHEBI:29105"/>
        <note>catalytic</note>
    </ligand>
</feature>
<dbReference type="OrthoDB" id="9807740at2"/>
<name>F5YMX9_TREPZ</name>
<keyword evidence="7" id="KW-0963">Cytoplasm</keyword>
<comment type="subcellular location">
    <subcellularLocation>
        <location evidence="7">Cytoplasm</location>
    </subcellularLocation>
</comment>
<comment type="function">
    <text evidence="7">Single strand-specific metallo-endoribonuclease involved in late-stage 70S ribosome quality control and in maturation of the 3' terminus of the 16S rRNA.</text>
</comment>
<dbReference type="HAMAP" id="MF_00009">
    <property type="entry name" value="Endoribonucl_YbeY"/>
    <property type="match status" value="1"/>
</dbReference>
<evidence type="ECO:0000256" key="1">
    <source>
        <dbReference type="ARBA" id="ARBA00010875"/>
    </source>
</evidence>
<dbReference type="KEGG" id="tpi:TREPR_1688"/>
<feature type="binding site" evidence="7">
    <location>
        <position position="115"/>
    </location>
    <ligand>
        <name>Zn(2+)</name>
        <dbReference type="ChEBI" id="CHEBI:29105"/>
        <note>catalytic</note>
    </ligand>
</feature>
<keyword evidence="6 7" id="KW-0862">Zinc</keyword>
<dbReference type="STRING" id="545694.TREPR_1688"/>
<gene>
    <name evidence="7" type="primary">ybeY</name>
    <name evidence="8" type="ordered locus">TREPR_1688</name>
</gene>
<keyword evidence="7" id="KW-0690">Ribosome biogenesis</keyword>
<dbReference type="HOGENOM" id="CLU_106710_3_3_12"/>
<reference evidence="8 9" key="2">
    <citation type="journal article" date="2011" name="ISME J.">
        <title>RNA-seq reveals cooperative metabolic interactions between two termite-gut spirochete species in co-culture.</title>
        <authorList>
            <person name="Rosenthal A.Z."/>
            <person name="Matson E.G."/>
            <person name="Eldar A."/>
            <person name="Leadbetter J.R."/>
        </authorList>
    </citation>
    <scope>NUCLEOTIDE SEQUENCE [LARGE SCALE GENOMIC DNA]</scope>
    <source>
        <strain evidence="9">ATCC BAA-887 / DSM 12427 / ZAS-2</strain>
    </source>
</reference>
<keyword evidence="4 7" id="KW-0255">Endonuclease</keyword>
<proteinExistence type="inferred from homology"/>
<dbReference type="GO" id="GO:0008270">
    <property type="term" value="F:zinc ion binding"/>
    <property type="evidence" value="ECO:0007669"/>
    <property type="project" value="UniProtKB-UniRule"/>
</dbReference>
<evidence type="ECO:0000313" key="8">
    <source>
        <dbReference type="EMBL" id="AEF84948.1"/>
    </source>
</evidence>
<keyword evidence="3 7" id="KW-0479">Metal-binding</keyword>
<accession>F5YMX9</accession>
<dbReference type="Pfam" id="PF02130">
    <property type="entry name" value="YbeY"/>
    <property type="match status" value="1"/>
</dbReference>
<dbReference type="InterPro" id="IPR023091">
    <property type="entry name" value="MetalPrtase_cat_dom_sf_prd"/>
</dbReference>
<dbReference type="NCBIfam" id="TIGR00043">
    <property type="entry name" value="rRNA maturation RNase YbeY"/>
    <property type="match status" value="1"/>
</dbReference>
<dbReference type="GO" id="GO:0005737">
    <property type="term" value="C:cytoplasm"/>
    <property type="evidence" value="ECO:0007669"/>
    <property type="project" value="UniProtKB-SubCell"/>
</dbReference>
<evidence type="ECO:0000256" key="2">
    <source>
        <dbReference type="ARBA" id="ARBA00022722"/>
    </source>
</evidence>
<keyword evidence="9" id="KW-1185">Reference proteome</keyword>
<dbReference type="PANTHER" id="PTHR46986:SF1">
    <property type="entry name" value="ENDORIBONUCLEASE YBEY, CHLOROPLASTIC"/>
    <property type="match status" value="1"/>
</dbReference>
<dbReference type="GO" id="GO:0006364">
    <property type="term" value="P:rRNA processing"/>
    <property type="evidence" value="ECO:0007669"/>
    <property type="project" value="UniProtKB-UniRule"/>
</dbReference>
<evidence type="ECO:0000256" key="7">
    <source>
        <dbReference type="HAMAP-Rule" id="MF_00009"/>
    </source>
</evidence>
<dbReference type="AlphaFoldDB" id="F5YMX9"/>
<dbReference type="RefSeq" id="WP_015708436.1">
    <property type="nucleotide sequence ID" value="NC_015578.1"/>
</dbReference>
<protein>
    <recommendedName>
        <fullName evidence="7">Endoribonuclease YbeY</fullName>
        <ecNumber evidence="7">3.1.-.-</ecNumber>
    </recommendedName>
</protein>
<keyword evidence="2 7" id="KW-0540">Nuclease</keyword>
<dbReference type="PANTHER" id="PTHR46986">
    <property type="entry name" value="ENDORIBONUCLEASE YBEY, CHLOROPLASTIC"/>
    <property type="match status" value="1"/>
</dbReference>
<dbReference type="Gene3D" id="3.40.390.30">
    <property type="entry name" value="Metalloproteases ('zincins'), catalytic domain"/>
    <property type="match status" value="1"/>
</dbReference>
<dbReference type="GO" id="GO:0004521">
    <property type="term" value="F:RNA endonuclease activity"/>
    <property type="evidence" value="ECO:0007669"/>
    <property type="project" value="UniProtKB-UniRule"/>
</dbReference>
<comment type="cofactor">
    <cofactor evidence="7">
        <name>Zn(2+)</name>
        <dbReference type="ChEBI" id="CHEBI:29105"/>
    </cofactor>
    <text evidence="7">Binds 1 zinc ion.</text>
</comment>
<evidence type="ECO:0000256" key="5">
    <source>
        <dbReference type="ARBA" id="ARBA00022801"/>
    </source>
</evidence>
<dbReference type="EC" id="3.1.-.-" evidence="7"/>
<dbReference type="GO" id="GO:0004222">
    <property type="term" value="F:metalloendopeptidase activity"/>
    <property type="evidence" value="ECO:0007669"/>
    <property type="project" value="InterPro"/>
</dbReference>
<evidence type="ECO:0000256" key="3">
    <source>
        <dbReference type="ARBA" id="ARBA00022723"/>
    </source>
</evidence>
<dbReference type="Proteomes" id="UP000009223">
    <property type="component" value="Chromosome"/>
</dbReference>
<dbReference type="eggNOG" id="COG0319">
    <property type="taxonomic scope" value="Bacteria"/>
</dbReference>
<comment type="similarity">
    <text evidence="1 7">Belongs to the endoribonuclease YbeY family.</text>
</comment>
<evidence type="ECO:0000256" key="6">
    <source>
        <dbReference type="ARBA" id="ARBA00022833"/>
    </source>
</evidence>
<dbReference type="InterPro" id="IPR002036">
    <property type="entry name" value="YbeY"/>
</dbReference>
<dbReference type="EMBL" id="CP001843">
    <property type="protein sequence ID" value="AEF84948.1"/>
    <property type="molecule type" value="Genomic_DNA"/>
</dbReference>
<sequence length="156" mass="17713">MNRVEINAQELPLPPWSGAANDYILKVLDRLDRDNWDLSVLFCNNAYIQSLNKQYRTIDEPTDVLSFELGSEVQGEAGETRFLPGDIIVSLETLAENAEYFQVSRDEELRRLLIHGILHLDGMDHKTNQGEEPMLELQERILSELSGERILSGTGV</sequence>
<keyword evidence="5 7" id="KW-0378">Hydrolase</keyword>